<dbReference type="EMBL" id="CP001932">
    <property type="protein sequence ID" value="ADD06293.1"/>
    <property type="molecule type" value="Genomic_DNA"/>
</dbReference>
<dbReference type="PaxDb" id="547559-Nmag_2737"/>
<dbReference type="STRING" id="547559.Nmag_2737"/>
<evidence type="ECO:0000256" key="1">
    <source>
        <dbReference type="SAM" id="Phobius"/>
    </source>
</evidence>
<dbReference type="Proteomes" id="UP000011543">
    <property type="component" value="Unassembled WGS sequence"/>
</dbReference>
<protein>
    <submittedName>
        <fullName evidence="2">Uncharacterized protein</fullName>
    </submittedName>
</protein>
<sequence length="32" mass="3698">MVERLFPEIATAILFLIAILCMIALLYISTKW</sequence>
<evidence type="ECO:0000313" key="3">
    <source>
        <dbReference type="EMBL" id="ELY31270.1"/>
    </source>
</evidence>
<dbReference type="eggNOG" id="arCOG15264">
    <property type="taxonomic scope" value="Archaea"/>
</dbReference>
<dbReference type="PATRIC" id="fig|547559.17.peg.1301"/>
<reference evidence="2 4" key="2">
    <citation type="journal article" date="2012" name="BMC Genomics">
        <title>A comparative genomics perspective on the genetic content of the alkaliphilic haloarchaeon Natrialba magadii ATCC 43099T.</title>
        <authorList>
            <person name="Siddaramappa S."/>
            <person name="Challacombe J.F."/>
            <person name="Decastro R.E."/>
            <person name="Pfeiffer F."/>
            <person name="Sastre D.E."/>
            <person name="Gimenez M.I."/>
            <person name="Paggi R.A."/>
            <person name="Detter J.C."/>
            <person name="Davenport K.W."/>
            <person name="Goodwin L.A."/>
            <person name="Kyrpides N."/>
            <person name="Tapia R."/>
            <person name="Pitluck S."/>
            <person name="Lucas S."/>
            <person name="Woyke T."/>
            <person name="Maupin-Furlow J.A."/>
        </authorList>
    </citation>
    <scope>NUCLEOTIDE SEQUENCE [LARGE SCALE GENOMIC DNA]</scope>
    <source>
        <strain evidence="2">ATCC 43099</strain>
        <strain evidence="4">ATCC 43099 / DSM 3394 / CCM 3739 / CIP 104546 / IAM 13178 / JCM 8861 / NBRC 102185 / NCIMB 2190 / MS3</strain>
    </source>
</reference>
<accession>D3SZN3</accession>
<keyword evidence="1" id="KW-1133">Transmembrane helix</keyword>
<dbReference type="AlphaFoldDB" id="D3SZN3"/>
<dbReference type="KEGG" id="nmg:Nmag_2737"/>
<dbReference type="Proteomes" id="UP000001879">
    <property type="component" value="Chromosome"/>
</dbReference>
<reference evidence="4" key="1">
    <citation type="submission" date="2010-02" db="EMBL/GenBank/DDBJ databases">
        <title>Complete sequence of chromosome of Natrialba magadii ATCC 43099.</title>
        <authorList>
            <consortium name="US DOE Joint Genome Institute"/>
            <person name="Lucas S."/>
            <person name="Copeland A."/>
            <person name="Lapidus A."/>
            <person name="Cheng J.-F."/>
            <person name="Bruce D."/>
            <person name="Goodwin L."/>
            <person name="Pitluck S."/>
            <person name="Davenport K."/>
            <person name="Saunders E."/>
            <person name="Detter J.C."/>
            <person name="Han C."/>
            <person name="Tapia R."/>
            <person name="Land M."/>
            <person name="Hauser L."/>
            <person name="Kyrpides N."/>
            <person name="Mikhailova N."/>
            <person name="De Castro R.E."/>
            <person name="Maupin-Furlow J.A."/>
            <person name="Woyke T."/>
        </authorList>
    </citation>
    <scope>NUCLEOTIDE SEQUENCE [LARGE SCALE GENOMIC DNA]</scope>
    <source>
        <strain evidence="4">ATCC 43099 / DSM 3394 / CCM 3739 / CIP 104546 / IAM 13178 / JCM 8861 / NBRC 102185 / NCIMB 2190 / MS3</strain>
    </source>
</reference>
<evidence type="ECO:0000313" key="5">
    <source>
        <dbReference type="Proteomes" id="UP000011543"/>
    </source>
</evidence>
<proteinExistence type="predicted"/>
<evidence type="ECO:0000313" key="4">
    <source>
        <dbReference type="Proteomes" id="UP000001879"/>
    </source>
</evidence>
<keyword evidence="1" id="KW-0472">Membrane</keyword>
<name>D3SZN3_NATMM</name>
<organism evidence="2 4">
    <name type="scientific">Natrialba magadii (strain ATCC 43099 / DSM 3394 / CCM 3739 / CIP 104546 / IAM 13178 / JCM 8861 / NBRC 102185 / NCIMB 2190 / MS3)</name>
    <name type="common">Natronobacterium magadii</name>
    <dbReference type="NCBI Taxonomy" id="547559"/>
    <lineage>
        <taxon>Archaea</taxon>
        <taxon>Methanobacteriati</taxon>
        <taxon>Methanobacteriota</taxon>
        <taxon>Stenosarchaea group</taxon>
        <taxon>Halobacteria</taxon>
        <taxon>Halobacteriales</taxon>
        <taxon>Natrialbaceae</taxon>
        <taxon>Natrialba</taxon>
    </lineage>
</organism>
<keyword evidence="4" id="KW-1185">Reference proteome</keyword>
<gene>
    <name evidence="2" type="ordered locus">Nmag_2737</name>
    <name evidence="3" type="ORF">C500_06701</name>
</gene>
<evidence type="ECO:0000313" key="2">
    <source>
        <dbReference type="EMBL" id="ADD06293.1"/>
    </source>
</evidence>
<keyword evidence="1" id="KW-0812">Transmembrane</keyword>
<dbReference type="HOGENOM" id="CLU_221034_0_0_2"/>
<reference evidence="2" key="4">
    <citation type="submission" date="2016-09" db="EMBL/GenBank/DDBJ databases">
        <authorList>
            <person name="Pfeiffer F."/>
        </authorList>
    </citation>
    <scope>NUCLEOTIDE SEQUENCE</scope>
    <source>
        <strain evidence="2">ATCC 43099</strain>
    </source>
</reference>
<reference evidence="3 5" key="3">
    <citation type="journal article" date="2014" name="PLoS Genet.">
        <title>Phylogenetically driven sequencing of extremely halophilic archaea reveals strategies for static and dynamic osmo-response.</title>
        <authorList>
            <person name="Becker E.A."/>
            <person name="Seitzer P.M."/>
            <person name="Tritt A."/>
            <person name="Larsen D."/>
            <person name="Krusor M."/>
            <person name="Yao A.I."/>
            <person name="Wu D."/>
            <person name="Madern D."/>
            <person name="Eisen J.A."/>
            <person name="Darling A.E."/>
            <person name="Facciotti M.T."/>
        </authorList>
    </citation>
    <scope>NUCLEOTIDE SEQUENCE [LARGE SCALE GENOMIC DNA]</scope>
    <source>
        <strain evidence="5">ATCC 43099 / DSM 3394 / CCM 3739 / CIP 104546 / IAM 13178 / JCM 8861 / NBRC 102185 / NCIMB 2190 / MS3</strain>
        <strain evidence="3">MS-3</strain>
    </source>
</reference>
<feature type="transmembrane region" description="Helical" evidence="1">
    <location>
        <begin position="6"/>
        <end position="28"/>
    </location>
</feature>
<dbReference type="EMBL" id="AOHS01000027">
    <property type="protein sequence ID" value="ELY31270.1"/>
    <property type="molecule type" value="Genomic_DNA"/>
</dbReference>